<organism evidence="9 10">
    <name type="scientific">Extibacter muris</name>
    <dbReference type="NCBI Taxonomy" id="1796622"/>
    <lineage>
        <taxon>Bacteria</taxon>
        <taxon>Bacillati</taxon>
        <taxon>Bacillota</taxon>
        <taxon>Clostridia</taxon>
        <taxon>Lachnospirales</taxon>
        <taxon>Lachnospiraceae</taxon>
        <taxon>Extibacter</taxon>
    </lineage>
</organism>
<dbReference type="EMBL" id="SMMX01000014">
    <property type="protein sequence ID" value="TDA20896.1"/>
    <property type="molecule type" value="Genomic_DNA"/>
</dbReference>
<comment type="caution">
    <text evidence="9">The sequence shown here is derived from an EMBL/GenBank/DDBJ whole genome shotgun (WGS) entry which is preliminary data.</text>
</comment>
<evidence type="ECO:0000256" key="7">
    <source>
        <dbReference type="RuleBase" id="RU363032"/>
    </source>
</evidence>
<keyword evidence="5 7" id="KW-1133">Transmembrane helix</keyword>
<dbReference type="PROSITE" id="PS50928">
    <property type="entry name" value="ABC_TM1"/>
    <property type="match status" value="1"/>
</dbReference>
<comment type="subcellular location">
    <subcellularLocation>
        <location evidence="1 7">Cell membrane</location>
        <topology evidence="1 7">Multi-pass membrane protein</topology>
    </subcellularLocation>
</comment>
<dbReference type="SUPFAM" id="SSF161098">
    <property type="entry name" value="MetI-like"/>
    <property type="match status" value="1"/>
</dbReference>
<evidence type="ECO:0000256" key="3">
    <source>
        <dbReference type="ARBA" id="ARBA00022475"/>
    </source>
</evidence>
<sequence length="263" mass="29275">MVFPLFMLTANSLMGRQELLETCGAVLADYGENAKLRIFPMYPTLRAYVRLLLDSPEYFTAFWNSMIQTILVLAGQLLAAVPAAWAFAQFRFPGKKVLWFLYMLLMILPFQVTMVSGYLVLNTMDLMDTRAAVILPGIFSTLPVFILQKTFADIPKELLEAAKIDGAGNLRIFVSMGIPLGMPGIFSILILGFLEYWNTIEQPMTYLKTEALWPLSLYLPQMVNTEIAAAFAASIVTLLPALLLFFYGQDSLEQGIVASGVKA</sequence>
<proteinExistence type="inferred from homology"/>
<evidence type="ECO:0000256" key="6">
    <source>
        <dbReference type="ARBA" id="ARBA00023136"/>
    </source>
</evidence>
<dbReference type="CDD" id="cd06261">
    <property type="entry name" value="TM_PBP2"/>
    <property type="match status" value="1"/>
</dbReference>
<evidence type="ECO:0000256" key="5">
    <source>
        <dbReference type="ARBA" id="ARBA00022989"/>
    </source>
</evidence>
<evidence type="ECO:0000256" key="4">
    <source>
        <dbReference type="ARBA" id="ARBA00022692"/>
    </source>
</evidence>
<keyword evidence="4 7" id="KW-0812">Transmembrane</keyword>
<evidence type="ECO:0000313" key="9">
    <source>
        <dbReference type="EMBL" id="TDA20896.1"/>
    </source>
</evidence>
<dbReference type="Proteomes" id="UP000295710">
    <property type="component" value="Unassembled WGS sequence"/>
</dbReference>
<feature type="transmembrane region" description="Helical" evidence="7">
    <location>
        <begin position="227"/>
        <end position="247"/>
    </location>
</feature>
<feature type="domain" description="ABC transmembrane type-1" evidence="8">
    <location>
        <begin position="62"/>
        <end position="248"/>
    </location>
</feature>
<accession>A0A4R4FE07</accession>
<dbReference type="PANTHER" id="PTHR43744:SF8">
    <property type="entry name" value="SN-GLYCEROL-3-PHOSPHATE TRANSPORT SYSTEM PERMEASE PROTEIN UGPE"/>
    <property type="match status" value="1"/>
</dbReference>
<dbReference type="InterPro" id="IPR035906">
    <property type="entry name" value="MetI-like_sf"/>
</dbReference>
<feature type="transmembrane region" description="Helical" evidence="7">
    <location>
        <begin position="133"/>
        <end position="151"/>
    </location>
</feature>
<feature type="transmembrane region" description="Helical" evidence="7">
    <location>
        <begin position="172"/>
        <end position="194"/>
    </location>
</feature>
<protein>
    <submittedName>
        <fullName evidence="9">Carbohydrate ABC transporter permease</fullName>
    </submittedName>
</protein>
<keyword evidence="2 7" id="KW-0813">Transport</keyword>
<keyword evidence="6 7" id="KW-0472">Membrane</keyword>
<keyword evidence="3" id="KW-1003">Cell membrane</keyword>
<evidence type="ECO:0000256" key="2">
    <source>
        <dbReference type="ARBA" id="ARBA00022448"/>
    </source>
</evidence>
<dbReference type="GO" id="GO:0055085">
    <property type="term" value="P:transmembrane transport"/>
    <property type="evidence" value="ECO:0007669"/>
    <property type="project" value="InterPro"/>
</dbReference>
<evidence type="ECO:0000259" key="8">
    <source>
        <dbReference type="PROSITE" id="PS50928"/>
    </source>
</evidence>
<dbReference type="RefSeq" id="WP_132279566.1">
    <property type="nucleotide sequence ID" value="NZ_JAOBST010000019.1"/>
</dbReference>
<dbReference type="Pfam" id="PF00528">
    <property type="entry name" value="BPD_transp_1"/>
    <property type="match status" value="1"/>
</dbReference>
<dbReference type="Gene3D" id="1.10.3720.10">
    <property type="entry name" value="MetI-like"/>
    <property type="match status" value="1"/>
</dbReference>
<reference evidence="9 10" key="1">
    <citation type="journal article" date="2016" name="Nat. Microbiol.">
        <title>The Mouse Intestinal Bacterial Collection (miBC) provides host-specific insight into cultured diversity and functional potential of the gut microbiota.</title>
        <authorList>
            <person name="Lagkouvardos I."/>
            <person name="Pukall R."/>
            <person name="Abt B."/>
            <person name="Foesel B.U."/>
            <person name="Meier-Kolthoff J.P."/>
            <person name="Kumar N."/>
            <person name="Bresciani A."/>
            <person name="Martinez I."/>
            <person name="Just S."/>
            <person name="Ziegler C."/>
            <person name="Brugiroux S."/>
            <person name="Garzetti D."/>
            <person name="Wenning M."/>
            <person name="Bui T.P."/>
            <person name="Wang J."/>
            <person name="Hugenholtz F."/>
            <person name="Plugge C.M."/>
            <person name="Peterson D.A."/>
            <person name="Hornef M.W."/>
            <person name="Baines J.F."/>
            <person name="Smidt H."/>
            <person name="Walter J."/>
            <person name="Kristiansen K."/>
            <person name="Nielsen H.B."/>
            <person name="Haller D."/>
            <person name="Overmann J."/>
            <person name="Stecher B."/>
            <person name="Clavel T."/>
        </authorList>
    </citation>
    <scope>NUCLEOTIDE SEQUENCE [LARGE SCALE GENOMIC DNA]</scope>
    <source>
        <strain evidence="9 10">DSM 28560</strain>
    </source>
</reference>
<name>A0A4R4FE07_9FIRM</name>
<evidence type="ECO:0000256" key="1">
    <source>
        <dbReference type="ARBA" id="ARBA00004651"/>
    </source>
</evidence>
<comment type="similarity">
    <text evidence="7">Belongs to the binding-protein-dependent transport system permease family.</text>
</comment>
<feature type="transmembrane region" description="Helical" evidence="7">
    <location>
        <begin position="99"/>
        <end position="121"/>
    </location>
</feature>
<dbReference type="AlphaFoldDB" id="A0A4R4FE07"/>
<gene>
    <name evidence="9" type="ORF">E1963_14645</name>
</gene>
<dbReference type="InterPro" id="IPR000515">
    <property type="entry name" value="MetI-like"/>
</dbReference>
<keyword evidence="10" id="KW-1185">Reference proteome</keyword>
<dbReference type="PANTHER" id="PTHR43744">
    <property type="entry name" value="ABC TRANSPORTER PERMEASE PROTEIN MG189-RELATED-RELATED"/>
    <property type="match status" value="1"/>
</dbReference>
<evidence type="ECO:0000313" key="10">
    <source>
        <dbReference type="Proteomes" id="UP000295710"/>
    </source>
</evidence>
<dbReference type="GO" id="GO:0005886">
    <property type="term" value="C:plasma membrane"/>
    <property type="evidence" value="ECO:0007669"/>
    <property type="project" value="UniProtKB-SubCell"/>
</dbReference>
<feature type="transmembrane region" description="Helical" evidence="7">
    <location>
        <begin position="61"/>
        <end position="87"/>
    </location>
</feature>